<keyword evidence="1" id="KW-0472">Membrane</keyword>
<comment type="caution">
    <text evidence="2">The sequence shown here is derived from an EMBL/GenBank/DDBJ whole genome shotgun (WGS) entry which is preliminary data.</text>
</comment>
<accession>A0A497XFT9</accession>
<feature type="transmembrane region" description="Helical" evidence="1">
    <location>
        <begin position="12"/>
        <end position="29"/>
    </location>
</feature>
<dbReference type="RefSeq" id="WP_124962453.1">
    <property type="nucleotide sequence ID" value="NZ_BHVV01000006.1"/>
</dbReference>
<sequence length="134" mass="14343">MTIALRSSRSLLLSQVLAHLVALGLLWPLAVPTPFKALLVAAIVASAWRGFHRVRKPAIVVLHLGKGGALEVGTALGTRLPATVQGQTTVLPGLIVLSLQSARRTPALSLPVDAMAADDHRRLRLWLKWQVAVT</sequence>
<dbReference type="OrthoDB" id="9182772at2"/>
<keyword evidence="1" id="KW-1133">Transmembrane helix</keyword>
<keyword evidence="3" id="KW-1185">Reference proteome</keyword>
<keyword evidence="1" id="KW-0812">Transmembrane</keyword>
<name>A0A497XFT9_9PROT</name>
<evidence type="ECO:0000313" key="2">
    <source>
        <dbReference type="EMBL" id="RLJ64967.1"/>
    </source>
</evidence>
<dbReference type="Proteomes" id="UP000268908">
    <property type="component" value="Unassembled WGS sequence"/>
</dbReference>
<dbReference type="InterPro" id="IPR009883">
    <property type="entry name" value="YgfX"/>
</dbReference>
<gene>
    <name evidence="2" type="ORF">DFR35_1619</name>
</gene>
<organism evidence="2 3">
    <name type="scientific">Sulfurisoma sediminicola</name>
    <dbReference type="NCBI Taxonomy" id="1381557"/>
    <lineage>
        <taxon>Bacteria</taxon>
        <taxon>Pseudomonadati</taxon>
        <taxon>Pseudomonadota</taxon>
        <taxon>Betaproteobacteria</taxon>
        <taxon>Nitrosomonadales</taxon>
        <taxon>Sterolibacteriaceae</taxon>
        <taxon>Sulfurisoma</taxon>
    </lineage>
</organism>
<dbReference type="AlphaFoldDB" id="A0A497XFT9"/>
<evidence type="ECO:0000313" key="3">
    <source>
        <dbReference type="Proteomes" id="UP000268908"/>
    </source>
</evidence>
<dbReference type="Pfam" id="PF07254">
    <property type="entry name" value="Cpta_toxin"/>
    <property type="match status" value="1"/>
</dbReference>
<protein>
    <submittedName>
        <fullName evidence="2">Toxin CptA</fullName>
    </submittedName>
</protein>
<evidence type="ECO:0000256" key="1">
    <source>
        <dbReference type="SAM" id="Phobius"/>
    </source>
</evidence>
<reference evidence="2 3" key="1">
    <citation type="submission" date="2018-10" db="EMBL/GenBank/DDBJ databases">
        <title>Genomic Encyclopedia of Type Strains, Phase IV (KMG-IV): sequencing the most valuable type-strain genomes for metagenomic binning, comparative biology and taxonomic classification.</title>
        <authorList>
            <person name="Goeker M."/>
        </authorList>
    </citation>
    <scope>NUCLEOTIDE SEQUENCE [LARGE SCALE GENOMIC DNA]</scope>
    <source>
        <strain evidence="2 3">DSM 26916</strain>
    </source>
</reference>
<dbReference type="EMBL" id="RCCI01000005">
    <property type="protein sequence ID" value="RLJ64967.1"/>
    <property type="molecule type" value="Genomic_DNA"/>
</dbReference>
<proteinExistence type="predicted"/>